<reference evidence="1 2" key="1">
    <citation type="submission" date="2021-05" db="EMBL/GenBank/DDBJ databases">
        <title>A Polyphasic approach of four new species of the genus Ohtaekwangia: Ohtaekwangia histidinii sp. nov., Ohtaekwangia cretensis sp. nov., Ohtaekwangia indiensis sp. nov., Ohtaekwangia reichenbachii sp. nov. from diverse environment.</title>
        <authorList>
            <person name="Octaviana S."/>
        </authorList>
    </citation>
    <scope>NUCLEOTIDE SEQUENCE [LARGE SCALE GENOMIC DNA]</scope>
    <source>
        <strain evidence="1 2">PWU20</strain>
    </source>
</reference>
<proteinExistence type="predicted"/>
<sequence length="115" mass="13607">MNWYIAKIVFNISAENTTHKPQFDEQLRLIAAESREEAFYKARTLGLREEDTFLNDNHNKVKWEFINVTEIVPVKNLEDGIELYSQIYETDEAKAYIHNAHQKAIFIRMSEKPVF</sequence>
<evidence type="ECO:0000313" key="1">
    <source>
        <dbReference type="EMBL" id="MBT1702764.1"/>
    </source>
</evidence>
<protein>
    <submittedName>
        <fullName evidence="1">DUF4288 domain-containing protein</fullName>
    </submittedName>
</protein>
<evidence type="ECO:0000313" key="2">
    <source>
        <dbReference type="Proteomes" id="UP000772618"/>
    </source>
</evidence>
<dbReference type="Proteomes" id="UP000772618">
    <property type="component" value="Unassembled WGS sequence"/>
</dbReference>
<comment type="caution">
    <text evidence="1">The sequence shown here is derived from an EMBL/GenBank/DDBJ whole genome shotgun (WGS) entry which is preliminary data.</text>
</comment>
<organism evidence="1 2">
    <name type="scientific">Chryseosolibacter indicus</name>
    <dbReference type="NCBI Taxonomy" id="2782351"/>
    <lineage>
        <taxon>Bacteria</taxon>
        <taxon>Pseudomonadati</taxon>
        <taxon>Bacteroidota</taxon>
        <taxon>Cytophagia</taxon>
        <taxon>Cytophagales</taxon>
        <taxon>Chryseotaleaceae</taxon>
        <taxon>Chryseosolibacter</taxon>
    </lineage>
</organism>
<keyword evidence="2" id="KW-1185">Reference proteome</keyword>
<dbReference type="Pfam" id="PF14119">
    <property type="entry name" value="DUF4288"/>
    <property type="match status" value="1"/>
</dbReference>
<name>A0ABS5VPJ2_9BACT</name>
<dbReference type="InterPro" id="IPR025630">
    <property type="entry name" value="DUF4288"/>
</dbReference>
<dbReference type="EMBL" id="JAHESD010000008">
    <property type="protein sequence ID" value="MBT1702764.1"/>
    <property type="molecule type" value="Genomic_DNA"/>
</dbReference>
<dbReference type="RefSeq" id="WP_254152730.1">
    <property type="nucleotide sequence ID" value="NZ_JAHESD010000008.1"/>
</dbReference>
<gene>
    <name evidence="1" type="ORF">KK060_05710</name>
</gene>
<accession>A0ABS5VPJ2</accession>